<evidence type="ECO:0000256" key="3">
    <source>
        <dbReference type="ARBA" id="ARBA00023136"/>
    </source>
</evidence>
<dbReference type="Gene3D" id="3.90.1310.10">
    <property type="entry name" value="Penicillin-binding protein 2a (Domain 2)"/>
    <property type="match status" value="1"/>
</dbReference>
<dbReference type="PANTHER" id="PTHR30627:SF1">
    <property type="entry name" value="PEPTIDOGLYCAN D,D-TRANSPEPTIDASE FTSI"/>
    <property type="match status" value="1"/>
</dbReference>
<dbReference type="Gene3D" id="3.30.450.330">
    <property type="match status" value="1"/>
</dbReference>
<dbReference type="GO" id="GO:0005886">
    <property type="term" value="C:plasma membrane"/>
    <property type="evidence" value="ECO:0007669"/>
    <property type="project" value="TreeGrafter"/>
</dbReference>
<dbReference type="Gene3D" id="3.40.710.10">
    <property type="entry name" value="DD-peptidase/beta-lactamase superfamily"/>
    <property type="match status" value="1"/>
</dbReference>
<dbReference type="Pfam" id="PF03717">
    <property type="entry name" value="PBP_dimer"/>
    <property type="match status" value="1"/>
</dbReference>
<keyword evidence="5" id="KW-1133">Transmembrane helix</keyword>
<gene>
    <name evidence="8" type="ORF">N177_0316</name>
</gene>
<dbReference type="InterPro" id="IPR050515">
    <property type="entry name" value="Beta-lactam/transpept"/>
</dbReference>
<keyword evidence="2" id="KW-0645">Protease</keyword>
<evidence type="ECO:0000256" key="5">
    <source>
        <dbReference type="SAM" id="Phobius"/>
    </source>
</evidence>
<dbReference type="EMBL" id="AWXZ01000007">
    <property type="protein sequence ID" value="ESR27337.1"/>
    <property type="molecule type" value="Genomic_DNA"/>
</dbReference>
<dbReference type="InterPro" id="IPR036138">
    <property type="entry name" value="PBP_dimer_sf"/>
</dbReference>
<dbReference type="RefSeq" id="WP_023430473.1">
    <property type="nucleotide sequence ID" value="NZ_AWXZ01000007.1"/>
</dbReference>
<keyword evidence="5" id="KW-0812">Transmembrane</keyword>
<dbReference type="SUPFAM" id="SSF56519">
    <property type="entry name" value="Penicillin binding protein dimerisation domain"/>
    <property type="match status" value="1"/>
</dbReference>
<evidence type="ECO:0000259" key="6">
    <source>
        <dbReference type="Pfam" id="PF00905"/>
    </source>
</evidence>
<proteinExistence type="predicted"/>
<dbReference type="GO" id="GO:0016757">
    <property type="term" value="F:glycosyltransferase activity"/>
    <property type="evidence" value="ECO:0007669"/>
    <property type="project" value="UniProtKB-KW"/>
</dbReference>
<dbReference type="AlphaFoldDB" id="V4R5V5"/>
<comment type="caution">
    <text evidence="8">The sequence shown here is derived from an EMBL/GenBank/DDBJ whole genome shotgun (WGS) entry which is preliminary data.</text>
</comment>
<feature type="transmembrane region" description="Helical" evidence="5">
    <location>
        <begin position="32"/>
        <end position="53"/>
    </location>
</feature>
<evidence type="ECO:0000259" key="7">
    <source>
        <dbReference type="Pfam" id="PF03717"/>
    </source>
</evidence>
<dbReference type="Proteomes" id="UP000017819">
    <property type="component" value="Unassembled WGS sequence"/>
</dbReference>
<evidence type="ECO:0000313" key="8">
    <source>
        <dbReference type="EMBL" id="ESR27337.1"/>
    </source>
</evidence>
<dbReference type="InterPro" id="IPR012338">
    <property type="entry name" value="Beta-lactam/transpept-like"/>
</dbReference>
<reference evidence="8 9" key="1">
    <citation type="journal article" date="2014" name="Genome Announc.">
        <title>Draft Genome Sequence of Lutibaculum baratangense Strain AMV1T, Isolated from a Mud Volcano in Andamans, India.</title>
        <authorList>
            <person name="Singh A."/>
            <person name="Sreenivas A."/>
            <person name="Sathyanarayana Reddy G."/>
            <person name="Pinnaka A.K."/>
            <person name="Shivaji S."/>
        </authorList>
    </citation>
    <scope>NUCLEOTIDE SEQUENCE [LARGE SCALE GENOMIC DNA]</scope>
    <source>
        <strain evidence="8 9">AMV1</strain>
    </source>
</reference>
<keyword evidence="8" id="KW-0131">Cell cycle</keyword>
<evidence type="ECO:0000256" key="2">
    <source>
        <dbReference type="ARBA" id="ARBA00022645"/>
    </source>
</evidence>
<keyword evidence="9" id="KW-1185">Reference proteome</keyword>
<dbReference type="SUPFAM" id="SSF56601">
    <property type="entry name" value="beta-lactamase/transpeptidase-like"/>
    <property type="match status" value="1"/>
</dbReference>
<dbReference type="InterPro" id="IPR001460">
    <property type="entry name" value="PCN-bd_Tpept"/>
</dbReference>
<dbReference type="GO" id="GO:0051301">
    <property type="term" value="P:cell division"/>
    <property type="evidence" value="ECO:0007669"/>
    <property type="project" value="UniProtKB-KW"/>
</dbReference>
<dbReference type="STRING" id="631454.N177_0316"/>
<keyword evidence="3 5" id="KW-0472">Membrane</keyword>
<keyword evidence="8" id="KW-0132">Cell division</keyword>
<feature type="region of interest" description="Disordered" evidence="4">
    <location>
        <begin position="1"/>
        <end position="21"/>
    </location>
</feature>
<dbReference type="EC" id="2.4.1.129" evidence="8"/>
<evidence type="ECO:0000313" key="9">
    <source>
        <dbReference type="Proteomes" id="UP000017819"/>
    </source>
</evidence>
<keyword evidence="2" id="KW-0121">Carboxypeptidase</keyword>
<dbReference type="GO" id="GO:0004180">
    <property type="term" value="F:carboxypeptidase activity"/>
    <property type="evidence" value="ECO:0007669"/>
    <property type="project" value="UniProtKB-KW"/>
</dbReference>
<feature type="domain" description="Penicillin-binding protein dimerisation" evidence="7">
    <location>
        <begin position="73"/>
        <end position="181"/>
    </location>
</feature>
<name>V4R5V5_9HYPH</name>
<evidence type="ECO:0000256" key="4">
    <source>
        <dbReference type="SAM" id="MobiDB-lite"/>
    </source>
</evidence>
<dbReference type="Pfam" id="PF00905">
    <property type="entry name" value="Transpeptidase"/>
    <property type="match status" value="1"/>
</dbReference>
<keyword evidence="8" id="KW-0808">Transferase</keyword>
<sequence>MSVREDLEAGQRQSRRHDRAAKVEKRMRGRLLLAKIAFVCLYGVIIVRLAMLAEMQTGPLARHLDPGEAVSHARPEILDRNGVVLASDIMVPSAYADPKRIIDVDEAVEKITAVLPGLDGRALRTSLSQKDKRFVWVKREITPRQRAALHRAGIPGLGFVQENQRVYPAGRTAAHIVGFVNIDNLGIAGIEKHLDDTWLGALHAAGLARTQKLEPVRLSLDLRVQHAMRDEIQASIEEFEAVAGAGTVIDVRTGEVVAMVSLPDFDPNVPAEALEPDRINRLTTGVYELGSAFKAFTTAMALDSGKVTLQSSFDARNPIRVGRFTIGDYHGEHRWLTVPEVFIHSSNIGTAYMARAVGIESHQQFLRKLGFYDRIVTELPESGAPSIPRKWAEVTQMTISFGHGLSVPPMQAAVAGAALVNGGRLIPPTFLPRSREQVEQLARQVISEKTSAEMRYLMRLNVVKGSGKKADVPGYSVGGKTGTAEKVVDGRYSGNKVLNTFLSTFPTTDPRYLVMVMLDEPKGNKETYGYRTAGWNTAPTTGRIVRRIAPLLGVPPQIAPADGEAAVSVSY</sequence>
<keyword evidence="2" id="KW-0378">Hydrolase</keyword>
<dbReference type="GO" id="GO:0008658">
    <property type="term" value="F:penicillin binding"/>
    <property type="evidence" value="ECO:0007669"/>
    <property type="project" value="InterPro"/>
</dbReference>
<comment type="subcellular location">
    <subcellularLocation>
        <location evidence="1">Membrane</location>
    </subcellularLocation>
</comment>
<dbReference type="PATRIC" id="fig|631454.5.peg.314"/>
<dbReference type="PANTHER" id="PTHR30627">
    <property type="entry name" value="PEPTIDOGLYCAN D,D-TRANSPEPTIDASE"/>
    <property type="match status" value="1"/>
</dbReference>
<organism evidence="8 9">
    <name type="scientific">Lutibaculum baratangense AMV1</name>
    <dbReference type="NCBI Taxonomy" id="631454"/>
    <lineage>
        <taxon>Bacteria</taxon>
        <taxon>Pseudomonadati</taxon>
        <taxon>Pseudomonadota</taxon>
        <taxon>Alphaproteobacteria</taxon>
        <taxon>Hyphomicrobiales</taxon>
        <taxon>Tepidamorphaceae</taxon>
        <taxon>Lutibaculum</taxon>
    </lineage>
</organism>
<dbReference type="eggNOG" id="COG0768">
    <property type="taxonomic scope" value="Bacteria"/>
</dbReference>
<dbReference type="GO" id="GO:0071555">
    <property type="term" value="P:cell wall organization"/>
    <property type="evidence" value="ECO:0007669"/>
    <property type="project" value="TreeGrafter"/>
</dbReference>
<keyword evidence="8" id="KW-0328">Glycosyltransferase</keyword>
<protein>
    <submittedName>
        <fullName evidence="8">Cell division protein</fullName>
        <ecNumber evidence="8">2.4.1.129</ecNumber>
    </submittedName>
</protein>
<dbReference type="InterPro" id="IPR005311">
    <property type="entry name" value="PBP_dimer"/>
</dbReference>
<evidence type="ECO:0000256" key="1">
    <source>
        <dbReference type="ARBA" id="ARBA00004370"/>
    </source>
</evidence>
<feature type="domain" description="Penicillin-binding protein transpeptidase" evidence="6">
    <location>
        <begin position="245"/>
        <end position="528"/>
    </location>
</feature>
<accession>V4R5V5</accession>